<keyword evidence="8" id="KW-0966">Cell projection</keyword>
<dbReference type="Proteomes" id="UP000199701">
    <property type="component" value="Unassembled WGS sequence"/>
</dbReference>
<keyword evidence="5" id="KW-0805">Transcription regulation</keyword>
<keyword evidence="4" id="KW-1005">Bacterial flagellum biogenesis</keyword>
<protein>
    <recommendedName>
        <fullName evidence="2">Negative regulator of flagellin synthesis</fullName>
    </recommendedName>
</protein>
<evidence type="ECO:0000256" key="1">
    <source>
        <dbReference type="ARBA" id="ARBA00005322"/>
    </source>
</evidence>
<dbReference type="GO" id="GO:0045892">
    <property type="term" value="P:negative regulation of DNA-templated transcription"/>
    <property type="evidence" value="ECO:0007669"/>
    <property type="project" value="InterPro"/>
</dbReference>
<dbReference type="NCBIfam" id="TIGR03824">
    <property type="entry name" value="FlgM_jcvi"/>
    <property type="match status" value="1"/>
</dbReference>
<feature type="domain" description="Anti-sigma-28 factor FlgM C-terminal" evidence="7">
    <location>
        <begin position="31"/>
        <end position="85"/>
    </location>
</feature>
<dbReference type="InterPro" id="IPR031316">
    <property type="entry name" value="FlgM_C"/>
</dbReference>
<keyword evidence="8" id="KW-0969">Cilium</keyword>
<comment type="similarity">
    <text evidence="1">Belongs to the FlgM family.</text>
</comment>
<keyword evidence="9" id="KW-1185">Reference proteome</keyword>
<dbReference type="OrthoDB" id="1767600at2"/>
<dbReference type="InterPro" id="IPR035890">
    <property type="entry name" value="Anti-sigma-28_factor_FlgM_sf"/>
</dbReference>
<evidence type="ECO:0000313" key="8">
    <source>
        <dbReference type="EMBL" id="SEW08793.1"/>
    </source>
</evidence>
<reference evidence="8 9" key="1">
    <citation type="submission" date="2016-10" db="EMBL/GenBank/DDBJ databases">
        <authorList>
            <person name="de Groot N.N."/>
        </authorList>
    </citation>
    <scope>NUCLEOTIDE SEQUENCE [LARGE SCALE GENOMIC DNA]</scope>
    <source>
        <strain evidence="8 9">DSM 9179</strain>
    </source>
</reference>
<keyword evidence="8" id="KW-0282">Flagellum</keyword>
<dbReference type="AlphaFoldDB" id="A0A1I0P369"/>
<name>A0A1I0P369_9FIRM</name>
<dbReference type="Pfam" id="PF04316">
    <property type="entry name" value="FlgM"/>
    <property type="match status" value="1"/>
</dbReference>
<evidence type="ECO:0000256" key="4">
    <source>
        <dbReference type="ARBA" id="ARBA00022795"/>
    </source>
</evidence>
<accession>A0A1I0P369</accession>
<evidence type="ECO:0000313" key="9">
    <source>
        <dbReference type="Proteomes" id="UP000199701"/>
    </source>
</evidence>
<evidence type="ECO:0000256" key="6">
    <source>
        <dbReference type="ARBA" id="ARBA00023163"/>
    </source>
</evidence>
<gene>
    <name evidence="8" type="ORF">SAMN05421659_104129</name>
</gene>
<dbReference type="EMBL" id="FOJI01000004">
    <property type="protein sequence ID" value="SEW08793.1"/>
    <property type="molecule type" value="Genomic_DNA"/>
</dbReference>
<sequence>MRIEAYNAVSQIYQSNSKMVNKTNSVANANDKFEISQTAKNYQVAKQAVSVAPDIREDKIADIKAKMSSGTYTVKPEDFADKVLNNASTITF</sequence>
<dbReference type="SUPFAM" id="SSF101498">
    <property type="entry name" value="Anti-sigma factor FlgM"/>
    <property type="match status" value="1"/>
</dbReference>
<dbReference type="STRING" id="99656.SAMN05421659_104129"/>
<keyword evidence="3" id="KW-0678">Repressor</keyword>
<evidence type="ECO:0000256" key="3">
    <source>
        <dbReference type="ARBA" id="ARBA00022491"/>
    </source>
</evidence>
<evidence type="ECO:0000256" key="2">
    <source>
        <dbReference type="ARBA" id="ARBA00017823"/>
    </source>
</evidence>
<proteinExistence type="inferred from homology"/>
<dbReference type="RefSeq" id="WP_092451918.1">
    <property type="nucleotide sequence ID" value="NZ_FOJI01000004.1"/>
</dbReference>
<dbReference type="InterPro" id="IPR007412">
    <property type="entry name" value="FlgM"/>
</dbReference>
<keyword evidence="6" id="KW-0804">Transcription</keyword>
<dbReference type="GO" id="GO:0044781">
    <property type="term" value="P:bacterial-type flagellum organization"/>
    <property type="evidence" value="ECO:0007669"/>
    <property type="project" value="UniProtKB-KW"/>
</dbReference>
<organism evidence="8 9">
    <name type="scientific">[Clostridium] fimetarium</name>
    <dbReference type="NCBI Taxonomy" id="99656"/>
    <lineage>
        <taxon>Bacteria</taxon>
        <taxon>Bacillati</taxon>
        <taxon>Bacillota</taxon>
        <taxon>Clostridia</taxon>
        <taxon>Lachnospirales</taxon>
        <taxon>Lachnospiraceae</taxon>
    </lineage>
</organism>
<evidence type="ECO:0000256" key="5">
    <source>
        <dbReference type="ARBA" id="ARBA00023015"/>
    </source>
</evidence>
<evidence type="ECO:0000259" key="7">
    <source>
        <dbReference type="Pfam" id="PF04316"/>
    </source>
</evidence>